<name>K0K558_SACES</name>
<dbReference type="AlphaFoldDB" id="K0K558"/>
<accession>K0K558</accession>
<keyword evidence="2" id="KW-1185">Reference proteome</keyword>
<dbReference type="Proteomes" id="UP000006281">
    <property type="component" value="Chromosome"/>
</dbReference>
<organism evidence="1 2">
    <name type="scientific">Saccharothrix espanaensis (strain ATCC 51144 / DSM 44229 / JCM 9112 / NBRC 15066 / NRRL 15764)</name>
    <dbReference type="NCBI Taxonomy" id="1179773"/>
    <lineage>
        <taxon>Bacteria</taxon>
        <taxon>Bacillati</taxon>
        <taxon>Actinomycetota</taxon>
        <taxon>Actinomycetes</taxon>
        <taxon>Pseudonocardiales</taxon>
        <taxon>Pseudonocardiaceae</taxon>
        <taxon>Saccharothrix</taxon>
    </lineage>
</organism>
<reference evidence="1 2" key="1">
    <citation type="journal article" date="2012" name="BMC Genomics">
        <title>Complete genome sequence of Saccharothrix espanaensis DSM 44229T and comparison to the other completely sequenced Pseudonocardiaceae.</title>
        <authorList>
            <person name="Strobel T."/>
            <person name="Al-Dilaimi A."/>
            <person name="Blom J."/>
            <person name="Gessner A."/>
            <person name="Kalinowski J."/>
            <person name="Luzhetska M."/>
            <person name="Puhler A."/>
            <person name="Szczepanowski R."/>
            <person name="Bechthold A."/>
            <person name="Ruckert C."/>
        </authorList>
    </citation>
    <scope>NUCLEOTIDE SEQUENCE [LARGE SCALE GENOMIC DNA]</scope>
    <source>
        <strain evidence="2">ATCC 51144 / DSM 44229 / JCM 9112 / NBRC 15066 / NRRL 15764</strain>
    </source>
</reference>
<proteinExistence type="predicted"/>
<dbReference type="PATRIC" id="fig|1179773.3.peg.6239"/>
<dbReference type="EMBL" id="HE804045">
    <property type="protein sequence ID" value="CCH33441.1"/>
    <property type="molecule type" value="Genomic_DNA"/>
</dbReference>
<sequence>MAKPVRARRLTEDEGRRLLNYVRRGKQGTIRMRRAMITLASSSGTPAPSIARLVAADPDTVRDVIHDFNARGLAALGPS</sequence>
<protein>
    <submittedName>
        <fullName evidence="1">Putative secreted protein</fullName>
    </submittedName>
</protein>
<dbReference type="Pfam" id="PF13551">
    <property type="entry name" value="HTH_29"/>
    <property type="match status" value="1"/>
</dbReference>
<dbReference type="eggNOG" id="COG3415">
    <property type="taxonomic scope" value="Bacteria"/>
</dbReference>
<gene>
    <name evidence="1" type="ordered locus">BN6_61900</name>
</gene>
<dbReference type="STRING" id="1179773.BN6_61900"/>
<evidence type="ECO:0000313" key="2">
    <source>
        <dbReference type="Proteomes" id="UP000006281"/>
    </source>
</evidence>
<evidence type="ECO:0000313" key="1">
    <source>
        <dbReference type="EMBL" id="CCH33441.1"/>
    </source>
</evidence>
<dbReference type="KEGG" id="sesp:BN6_61900"/>
<dbReference type="HOGENOM" id="CLU_2603942_0_0_11"/>